<evidence type="ECO:0000259" key="1">
    <source>
        <dbReference type="Pfam" id="PF00535"/>
    </source>
</evidence>
<dbReference type="InterPro" id="IPR050834">
    <property type="entry name" value="Glycosyltransf_2"/>
</dbReference>
<keyword evidence="3" id="KW-1185">Reference proteome</keyword>
<name>A0A1B4V3H2_9GAMM</name>
<dbReference type="CDD" id="cd00761">
    <property type="entry name" value="Glyco_tranf_GTA_type"/>
    <property type="match status" value="1"/>
</dbReference>
<dbReference type="InterPro" id="IPR029044">
    <property type="entry name" value="Nucleotide-diphossugar_trans"/>
</dbReference>
<sequence>MVTVVIPTYNRAALLPKAIASVLRQTHARFEIVVVDDGSTDATATVVSSLQDPRIRYVRHERNRGLPAARNTGIRAARGEYVAFIDDDDEWREDKLERQLQVIGRYDAVLATGVADGYPLRIHRRPEISLDDLRKGSFNPSSLLAKTSVLRDVMFDESLRQGEDWDAFIRIGKRYSIGWLPEPLLIYNEGSHVRMTNEAKTTSVTELERRMAVLRKHREFFGERWYEYHVADNLLSYIATRADRLSCVRYAIRRCGVLPVATVLADKTRRFVVRRFWKYLVWRGRVPGPVNADKA</sequence>
<dbReference type="AlphaFoldDB" id="A0A1B4V3H2"/>
<dbReference type="InterPro" id="IPR001173">
    <property type="entry name" value="Glyco_trans_2-like"/>
</dbReference>
<organism evidence="2 3">
    <name type="scientific">Sulfurifustis variabilis</name>
    <dbReference type="NCBI Taxonomy" id="1675686"/>
    <lineage>
        <taxon>Bacteria</taxon>
        <taxon>Pseudomonadati</taxon>
        <taxon>Pseudomonadota</taxon>
        <taxon>Gammaproteobacteria</taxon>
        <taxon>Acidiferrobacterales</taxon>
        <taxon>Acidiferrobacteraceae</taxon>
        <taxon>Sulfurifustis</taxon>
    </lineage>
</organism>
<evidence type="ECO:0000313" key="3">
    <source>
        <dbReference type="Proteomes" id="UP000218899"/>
    </source>
</evidence>
<proteinExistence type="predicted"/>
<accession>A0A1B4V3H2</accession>
<reference evidence="2 3" key="1">
    <citation type="submission" date="2015-08" db="EMBL/GenBank/DDBJ databases">
        <title>Complete genome sequence of Sulfurifustis variabilis.</title>
        <authorList>
            <person name="Miura A."/>
            <person name="Kojima H."/>
            <person name="Fukui M."/>
        </authorList>
    </citation>
    <scope>NUCLEOTIDE SEQUENCE [LARGE SCALE GENOMIC DNA]</scope>
    <source>
        <strain evidence="3">skN76</strain>
    </source>
</reference>
<keyword evidence="2" id="KW-0808">Transferase</keyword>
<dbReference type="Pfam" id="PF00535">
    <property type="entry name" value="Glycos_transf_2"/>
    <property type="match status" value="1"/>
</dbReference>
<gene>
    <name evidence="2" type="ORF">SVA_1541</name>
</gene>
<dbReference type="KEGG" id="sva:SVA_1541"/>
<dbReference type="SUPFAM" id="SSF53448">
    <property type="entry name" value="Nucleotide-diphospho-sugar transferases"/>
    <property type="match status" value="1"/>
</dbReference>
<dbReference type="PANTHER" id="PTHR43685">
    <property type="entry name" value="GLYCOSYLTRANSFERASE"/>
    <property type="match status" value="1"/>
</dbReference>
<dbReference type="PANTHER" id="PTHR43685:SF2">
    <property type="entry name" value="GLYCOSYLTRANSFERASE 2-LIKE DOMAIN-CONTAINING PROTEIN"/>
    <property type="match status" value="1"/>
</dbReference>
<evidence type="ECO:0000313" key="2">
    <source>
        <dbReference type="EMBL" id="BAU48103.1"/>
    </source>
</evidence>
<dbReference type="Proteomes" id="UP000218899">
    <property type="component" value="Chromosome"/>
</dbReference>
<dbReference type="GO" id="GO:0016740">
    <property type="term" value="F:transferase activity"/>
    <property type="evidence" value="ECO:0007669"/>
    <property type="project" value="UniProtKB-KW"/>
</dbReference>
<dbReference type="Gene3D" id="3.90.550.10">
    <property type="entry name" value="Spore Coat Polysaccharide Biosynthesis Protein SpsA, Chain A"/>
    <property type="match status" value="1"/>
</dbReference>
<dbReference type="EMBL" id="AP014936">
    <property type="protein sequence ID" value="BAU48103.1"/>
    <property type="molecule type" value="Genomic_DNA"/>
</dbReference>
<feature type="domain" description="Glycosyltransferase 2-like" evidence="1">
    <location>
        <begin position="3"/>
        <end position="123"/>
    </location>
</feature>
<protein>
    <submittedName>
        <fullName evidence="2">Glycosyl transferase family 2</fullName>
    </submittedName>
</protein>